<evidence type="ECO:0000256" key="1">
    <source>
        <dbReference type="SAM" id="MobiDB-lite"/>
    </source>
</evidence>
<comment type="caution">
    <text evidence="2">The sequence shown here is derived from an EMBL/GenBank/DDBJ whole genome shotgun (WGS) entry which is preliminary data.</text>
</comment>
<keyword evidence="3" id="KW-1185">Reference proteome</keyword>
<reference evidence="2" key="1">
    <citation type="submission" date="2021-01" db="EMBL/GenBank/DDBJ databases">
        <title>Whole genome shotgun sequence of Actinoplanes cyaneus NBRC 14990.</title>
        <authorList>
            <person name="Komaki H."/>
            <person name="Tamura T."/>
        </authorList>
    </citation>
    <scope>NUCLEOTIDE SEQUENCE</scope>
    <source>
        <strain evidence="2">NBRC 14990</strain>
    </source>
</reference>
<dbReference type="Proteomes" id="UP000619479">
    <property type="component" value="Unassembled WGS sequence"/>
</dbReference>
<evidence type="ECO:0000313" key="3">
    <source>
        <dbReference type="Proteomes" id="UP000619479"/>
    </source>
</evidence>
<accession>A0A919IS79</accession>
<name>A0A919IS79_9ACTN</name>
<sequence>MLSLRRNVTMPAVETFRCAQCGSALSVPVRLVELPAQPHSSLLDCHHVNPPLLGPGTYATDEAAYGCDQVASTFVLSPGDVRGTRLVHDLVLVGCWSLAGGNLCVACENCGALVASRTDDCRVAQETRFHPSTVVRETDGKEVDDAADPFALLADWDNAPPDTRRHGWLPKPTRFRPELAATRWNSPEVKKDLYRDDPPA</sequence>
<dbReference type="EMBL" id="BOMH01000104">
    <property type="protein sequence ID" value="GID71189.1"/>
    <property type="molecule type" value="Genomic_DNA"/>
</dbReference>
<evidence type="ECO:0000313" key="2">
    <source>
        <dbReference type="EMBL" id="GID71189.1"/>
    </source>
</evidence>
<organism evidence="2 3">
    <name type="scientific">Actinoplanes cyaneus</name>
    <dbReference type="NCBI Taxonomy" id="52696"/>
    <lineage>
        <taxon>Bacteria</taxon>
        <taxon>Bacillati</taxon>
        <taxon>Actinomycetota</taxon>
        <taxon>Actinomycetes</taxon>
        <taxon>Micromonosporales</taxon>
        <taxon>Micromonosporaceae</taxon>
        <taxon>Actinoplanes</taxon>
    </lineage>
</organism>
<protein>
    <submittedName>
        <fullName evidence="2">Uncharacterized protein</fullName>
    </submittedName>
</protein>
<dbReference type="AlphaFoldDB" id="A0A919IS79"/>
<gene>
    <name evidence="2" type="ORF">Acy02nite_90700</name>
</gene>
<feature type="region of interest" description="Disordered" evidence="1">
    <location>
        <begin position="179"/>
        <end position="200"/>
    </location>
</feature>
<feature type="compositionally biased region" description="Basic and acidic residues" evidence="1">
    <location>
        <begin position="188"/>
        <end position="200"/>
    </location>
</feature>
<proteinExistence type="predicted"/>